<keyword evidence="5" id="KW-0256">Endoplasmic reticulum</keyword>
<feature type="transmembrane region" description="Helical" evidence="9">
    <location>
        <begin position="137"/>
        <end position="164"/>
    </location>
</feature>
<evidence type="ECO:0000256" key="6">
    <source>
        <dbReference type="ARBA" id="ARBA00022989"/>
    </source>
</evidence>
<name>A0A1D2JEP2_PARBR</name>
<feature type="compositionally biased region" description="Gly residues" evidence="8">
    <location>
        <begin position="101"/>
        <end position="122"/>
    </location>
</feature>
<dbReference type="EMBL" id="LZYO01000142">
    <property type="protein sequence ID" value="ODH28772.1"/>
    <property type="molecule type" value="Genomic_DNA"/>
</dbReference>
<feature type="region of interest" description="Disordered" evidence="8">
    <location>
        <begin position="101"/>
        <end position="125"/>
    </location>
</feature>
<feature type="region of interest" description="Disordered" evidence="8">
    <location>
        <begin position="1"/>
        <end position="40"/>
    </location>
</feature>
<evidence type="ECO:0000256" key="4">
    <source>
        <dbReference type="ARBA" id="ARBA00022692"/>
    </source>
</evidence>
<comment type="subcellular location">
    <subcellularLocation>
        <location evidence="1">Endoplasmic reticulum membrane</location>
        <topology evidence="1">Multi-pass membrane protein</topology>
    </subcellularLocation>
</comment>
<feature type="transmembrane region" description="Helical" evidence="9">
    <location>
        <begin position="211"/>
        <end position="232"/>
    </location>
</feature>
<dbReference type="Proteomes" id="UP000242814">
    <property type="component" value="Unassembled WGS sequence"/>
</dbReference>
<reference evidence="10 11" key="1">
    <citation type="submission" date="2016-06" db="EMBL/GenBank/DDBJ databases">
        <authorList>
            <person name="Kjaerup R.B."/>
            <person name="Dalgaard T.S."/>
            <person name="Juul-Madsen H.R."/>
        </authorList>
    </citation>
    <scope>NUCLEOTIDE SEQUENCE [LARGE SCALE GENOMIC DNA]</scope>
    <source>
        <strain evidence="10 11">Pb300</strain>
    </source>
</reference>
<dbReference type="InterPro" id="IPR009580">
    <property type="entry name" value="GPI_biosynthesis_protein_Pig-F"/>
</dbReference>
<gene>
    <name evidence="10" type="ORF">ACO22_03892</name>
</gene>
<dbReference type="VEuPathDB" id="FungiDB:PABG_00811"/>
<dbReference type="GO" id="GO:0006506">
    <property type="term" value="P:GPI anchor biosynthetic process"/>
    <property type="evidence" value="ECO:0007669"/>
    <property type="project" value="UniProtKB-UniPathway"/>
</dbReference>
<comment type="pathway">
    <text evidence="2">Glycolipid biosynthesis; glycosylphosphatidylinositol-anchor biosynthesis.</text>
</comment>
<dbReference type="AlphaFoldDB" id="A0A1D2JEP2"/>
<keyword evidence="7 9" id="KW-0472">Membrane</keyword>
<feature type="region of interest" description="Disordered" evidence="8">
    <location>
        <begin position="274"/>
        <end position="309"/>
    </location>
</feature>
<feature type="transmembrane region" description="Helical" evidence="9">
    <location>
        <begin position="75"/>
        <end position="96"/>
    </location>
</feature>
<accession>A0A1D2JEP2</accession>
<keyword evidence="6 9" id="KW-1133">Transmembrane helix</keyword>
<feature type="compositionally biased region" description="Acidic residues" evidence="8">
    <location>
        <begin position="275"/>
        <end position="284"/>
    </location>
</feature>
<evidence type="ECO:0000256" key="3">
    <source>
        <dbReference type="ARBA" id="ARBA00022502"/>
    </source>
</evidence>
<evidence type="ECO:0000256" key="5">
    <source>
        <dbReference type="ARBA" id="ARBA00022824"/>
    </source>
</evidence>
<feature type="compositionally biased region" description="Polar residues" evidence="8">
    <location>
        <begin position="21"/>
        <end position="40"/>
    </location>
</feature>
<dbReference type="Pfam" id="PF06699">
    <property type="entry name" value="PIG-F"/>
    <property type="match status" value="1"/>
</dbReference>
<evidence type="ECO:0000256" key="2">
    <source>
        <dbReference type="ARBA" id="ARBA00004687"/>
    </source>
</evidence>
<dbReference type="GO" id="GO:0005789">
    <property type="term" value="C:endoplasmic reticulum membrane"/>
    <property type="evidence" value="ECO:0007669"/>
    <property type="project" value="UniProtKB-SubCell"/>
</dbReference>
<feature type="transmembrane region" description="Helical" evidence="9">
    <location>
        <begin position="170"/>
        <end position="190"/>
    </location>
</feature>
<keyword evidence="4 9" id="KW-0812">Transmembrane</keyword>
<dbReference type="VEuPathDB" id="FungiDB:PADG_11574"/>
<evidence type="ECO:0000313" key="11">
    <source>
        <dbReference type="Proteomes" id="UP000242814"/>
    </source>
</evidence>
<proteinExistence type="predicted"/>
<evidence type="ECO:0000256" key="1">
    <source>
        <dbReference type="ARBA" id="ARBA00004477"/>
    </source>
</evidence>
<comment type="caution">
    <text evidence="10">The sequence shown here is derived from an EMBL/GenBank/DDBJ whole genome shotgun (WGS) entry which is preliminary data.</text>
</comment>
<evidence type="ECO:0000256" key="7">
    <source>
        <dbReference type="ARBA" id="ARBA00023136"/>
    </source>
</evidence>
<organism evidence="10 11">
    <name type="scientific">Paracoccidioides brasiliensis</name>
    <dbReference type="NCBI Taxonomy" id="121759"/>
    <lineage>
        <taxon>Eukaryota</taxon>
        <taxon>Fungi</taxon>
        <taxon>Dikarya</taxon>
        <taxon>Ascomycota</taxon>
        <taxon>Pezizomycotina</taxon>
        <taxon>Eurotiomycetes</taxon>
        <taxon>Eurotiomycetidae</taxon>
        <taxon>Onygenales</taxon>
        <taxon>Ajellomycetaceae</taxon>
        <taxon>Paracoccidioides</taxon>
    </lineage>
</organism>
<evidence type="ECO:0000256" key="8">
    <source>
        <dbReference type="SAM" id="MobiDB-lite"/>
    </source>
</evidence>
<sequence length="309" mass="32772">MALHTSPSKPTSTTTTPNQPPHQSLSSPQAQQHPPTSILASPSSRTYAHIHPLLLLCLFAWRFRALVEDPVSTLLSLLPLLALLQGIYAVVCLPAAASGCSGRGEGGLGKGRSGRGTSGGKIGARKRIHGDGERGKIVPALLSLALPLLLGTPLLSLILILFGAPFTTHIPHTILCAAHMSLLAGTSLVYMHGTDGTVWREIWSLSRGTDAVWGGTVGVGLGAWFGAVPIPLDWDRPWQAYPITIITGAYVGYVLGSAVGRTPLLYGKRIRFATSEDEEEEEEEKRDVSTSETYGDGSAGPVVSKSEKR</sequence>
<evidence type="ECO:0000313" key="10">
    <source>
        <dbReference type="EMBL" id="ODH28772.1"/>
    </source>
</evidence>
<feature type="transmembrane region" description="Helical" evidence="9">
    <location>
        <begin position="238"/>
        <end position="259"/>
    </location>
</feature>
<protein>
    <recommendedName>
        <fullName evidence="12">Glycosylphosphatidylinositol anchor biosynthesis protein 11</fullName>
    </recommendedName>
</protein>
<dbReference type="UniPathway" id="UPA00196"/>
<feature type="compositionally biased region" description="Low complexity" evidence="8">
    <location>
        <begin position="1"/>
        <end position="17"/>
    </location>
</feature>
<keyword evidence="3" id="KW-0337">GPI-anchor biosynthesis</keyword>
<evidence type="ECO:0000256" key="9">
    <source>
        <dbReference type="SAM" id="Phobius"/>
    </source>
</evidence>
<evidence type="ECO:0008006" key="12">
    <source>
        <dbReference type="Google" id="ProtNLM"/>
    </source>
</evidence>